<accession>A0A167FMM5</accession>
<dbReference type="InterPro" id="IPR036786">
    <property type="entry name" value="Ribosome_mat_SBDS_N_sf"/>
</dbReference>
<dbReference type="AlphaFoldDB" id="A0A167FMM5"/>
<keyword evidence="4" id="KW-1185">Reference proteome</keyword>
<proteinExistence type="predicted"/>
<feature type="domain" description="Ribosome maturation protein SDO1/SBDS N-terminal" evidence="2">
    <location>
        <begin position="117"/>
        <end position="208"/>
    </location>
</feature>
<evidence type="ECO:0000313" key="4">
    <source>
        <dbReference type="Proteomes" id="UP000243498"/>
    </source>
</evidence>
<protein>
    <submittedName>
        <fullName evidence="3">Ribosome maturation protein SBDS</fullName>
    </submittedName>
</protein>
<dbReference type="Gene3D" id="3.30.1250.10">
    <property type="entry name" value="Ribosome maturation protein SBDS, N-terminal domain"/>
    <property type="match status" value="1"/>
</dbReference>
<reference evidence="3 4" key="1">
    <citation type="journal article" date="2016" name="Genome Biol. Evol.">
        <title>Divergent and convergent evolution of fungal pathogenicity.</title>
        <authorList>
            <person name="Shang Y."/>
            <person name="Xiao G."/>
            <person name="Zheng P."/>
            <person name="Cen K."/>
            <person name="Zhan S."/>
            <person name="Wang C."/>
        </authorList>
    </citation>
    <scope>NUCLEOTIDE SEQUENCE [LARGE SCALE GENOMIC DNA]</scope>
    <source>
        <strain evidence="3 4">RCEF 4871</strain>
    </source>
</reference>
<sequence length="224" mass="25326">MWAPQTSPIYPVTAKYPPQTAPNDVVRTSARLQALVCLQQLSRQEGTHVFFLYPARHLASFKARLRTFPPSILLPPQSTSIKINLHLHLRQSIPQQKALPVIPRISTPIMTRGESTQTKVHYKGSHDDYLIFVEDVDQYKQWLKGDTSIPLAQFISSFKIFLTHRQGAQGTYDAAPKNILHSEFGTDDEDEVIKKILRDGSMQTMEMPGRQGVTNDSMSSMKAH</sequence>
<evidence type="ECO:0000259" key="2">
    <source>
        <dbReference type="Pfam" id="PF01172"/>
    </source>
</evidence>
<dbReference type="Proteomes" id="UP000243498">
    <property type="component" value="Unassembled WGS sequence"/>
</dbReference>
<dbReference type="EMBL" id="AZHC01000008">
    <property type="protein sequence ID" value="OAA45491.1"/>
    <property type="molecule type" value="Genomic_DNA"/>
</dbReference>
<feature type="region of interest" description="Disordered" evidence="1">
    <location>
        <begin position="205"/>
        <end position="224"/>
    </location>
</feature>
<dbReference type="InterPro" id="IPR019783">
    <property type="entry name" value="SDO1/SBDS_N"/>
</dbReference>
<organism evidence="3 4">
    <name type="scientific">Metarhizium rileyi (strain RCEF 4871)</name>
    <name type="common">Nomuraea rileyi</name>
    <dbReference type="NCBI Taxonomy" id="1649241"/>
    <lineage>
        <taxon>Eukaryota</taxon>
        <taxon>Fungi</taxon>
        <taxon>Dikarya</taxon>
        <taxon>Ascomycota</taxon>
        <taxon>Pezizomycotina</taxon>
        <taxon>Sordariomycetes</taxon>
        <taxon>Hypocreomycetidae</taxon>
        <taxon>Hypocreales</taxon>
        <taxon>Clavicipitaceae</taxon>
        <taxon>Metarhizium</taxon>
    </lineage>
</organism>
<evidence type="ECO:0000313" key="3">
    <source>
        <dbReference type="EMBL" id="OAA45491.1"/>
    </source>
</evidence>
<comment type="caution">
    <text evidence="3">The sequence shown here is derived from an EMBL/GenBank/DDBJ whole genome shotgun (WGS) entry which is preliminary data.</text>
</comment>
<evidence type="ECO:0000256" key="1">
    <source>
        <dbReference type="SAM" id="MobiDB-lite"/>
    </source>
</evidence>
<dbReference type="OrthoDB" id="2567806at2759"/>
<dbReference type="SUPFAM" id="SSF89895">
    <property type="entry name" value="FYSH domain"/>
    <property type="match status" value="1"/>
</dbReference>
<dbReference type="STRING" id="1081105.A0A167FMM5"/>
<dbReference type="Pfam" id="PF01172">
    <property type="entry name" value="SBDS_N"/>
    <property type="match status" value="1"/>
</dbReference>
<name>A0A167FMM5_METRR</name>
<gene>
    <name evidence="3" type="ORF">NOR_03280</name>
</gene>
<feature type="compositionally biased region" description="Polar residues" evidence="1">
    <location>
        <begin position="212"/>
        <end position="224"/>
    </location>
</feature>